<name>A0A6A3KC82_9STRA</name>
<feature type="domain" description="DDE-1" evidence="1">
    <location>
        <begin position="36"/>
        <end position="102"/>
    </location>
</feature>
<protein>
    <recommendedName>
        <fullName evidence="1">DDE-1 domain-containing protein</fullName>
    </recommendedName>
</protein>
<reference evidence="2 3" key="1">
    <citation type="submission" date="2018-09" db="EMBL/GenBank/DDBJ databases">
        <title>Genomic investigation of the strawberry pathogen Phytophthora fragariae indicates pathogenicity is determined by transcriptional variation in three key races.</title>
        <authorList>
            <person name="Adams T.M."/>
            <person name="Armitage A.D."/>
            <person name="Sobczyk M.K."/>
            <person name="Bates H.J."/>
            <person name="Dunwell J.M."/>
            <person name="Nellist C.F."/>
            <person name="Harrison R.J."/>
        </authorList>
    </citation>
    <scope>NUCLEOTIDE SEQUENCE [LARGE SCALE GENOMIC DNA]</scope>
    <source>
        <strain evidence="2 3">SCRP249</strain>
    </source>
</reference>
<evidence type="ECO:0000313" key="2">
    <source>
        <dbReference type="EMBL" id="KAE9001644.1"/>
    </source>
</evidence>
<accession>A0A6A3KC82</accession>
<dbReference type="Proteomes" id="UP000429607">
    <property type="component" value="Unassembled WGS sequence"/>
</dbReference>
<evidence type="ECO:0000313" key="3">
    <source>
        <dbReference type="Proteomes" id="UP000429607"/>
    </source>
</evidence>
<dbReference type="EMBL" id="QXFV01001628">
    <property type="protein sequence ID" value="KAE9001644.1"/>
    <property type="molecule type" value="Genomic_DNA"/>
</dbReference>
<dbReference type="GO" id="GO:0003676">
    <property type="term" value="F:nucleic acid binding"/>
    <property type="evidence" value="ECO:0007669"/>
    <property type="project" value="InterPro"/>
</dbReference>
<gene>
    <name evidence="2" type="ORF">PR001_g18468</name>
</gene>
<dbReference type="InterPro" id="IPR004875">
    <property type="entry name" value="DDE_SF_endonuclease_dom"/>
</dbReference>
<dbReference type="Pfam" id="PF03184">
    <property type="entry name" value="DDE_1"/>
    <property type="match status" value="1"/>
</dbReference>
<comment type="caution">
    <text evidence="2">The sequence shown here is derived from an EMBL/GenBank/DDBJ whole genome shotgun (WGS) entry which is preliminary data.</text>
</comment>
<dbReference type="AlphaFoldDB" id="A0A6A3KC82"/>
<organism evidence="2 3">
    <name type="scientific">Phytophthora rubi</name>
    <dbReference type="NCBI Taxonomy" id="129364"/>
    <lineage>
        <taxon>Eukaryota</taxon>
        <taxon>Sar</taxon>
        <taxon>Stramenopiles</taxon>
        <taxon>Oomycota</taxon>
        <taxon>Peronosporomycetes</taxon>
        <taxon>Peronosporales</taxon>
        <taxon>Peronosporaceae</taxon>
        <taxon>Phytophthora</taxon>
    </lineage>
</organism>
<proteinExistence type="predicted"/>
<sequence>MVDVNPTGMWSADILRGHARQVVCGRKETQLYREPVLYIIDSYGYDVKLADSKRLEAFNVFVLVVPPNMTNILQPLDVAVNRSYQEYYRDQYDKYIGKAMKDPLLQTKAGNPKDSVSIKRAFTLCGLVNKQEFDTDALHPPLRELLAADVDMELWNQQYRNLADTDDREQLDVSAPRWYLLDDRVLSLFCCLLHGIGTPLNEYVAELTSYMETLRDLDGLFDAGYMAGIRDGTEKPGELELYAASQMHRWTIEVSTVDTTNKLVSKFSYTVDDSTKTVCLDRSGSYFAVKVDGYAI</sequence>
<evidence type="ECO:0000259" key="1">
    <source>
        <dbReference type="Pfam" id="PF03184"/>
    </source>
</evidence>